<feature type="binding site" evidence="7">
    <location>
        <begin position="279"/>
        <end position="282"/>
    </location>
    <ligand>
        <name>GTP</name>
        <dbReference type="ChEBI" id="CHEBI:37565"/>
    </ligand>
</feature>
<evidence type="ECO:0000256" key="8">
    <source>
        <dbReference type="RuleBase" id="RU003313"/>
    </source>
</evidence>
<proteinExistence type="inferred from homology"/>
<feature type="domain" description="MnmE helical" evidence="11">
    <location>
        <begin position="132"/>
        <end position="462"/>
    </location>
</feature>
<feature type="binding site" evidence="7">
    <location>
        <position position="465"/>
    </location>
    <ligand>
        <name>(6S)-5-formyl-5,6,7,8-tetrahydrofolate</name>
        <dbReference type="ChEBI" id="CHEBI:57457"/>
    </ligand>
</feature>
<feature type="binding site" evidence="7">
    <location>
        <position position="259"/>
    </location>
    <ligand>
        <name>K(+)</name>
        <dbReference type="ChEBI" id="CHEBI:29103"/>
    </ligand>
</feature>
<feature type="domain" description="GTP-binding protein TrmE N-terminal" evidence="10">
    <location>
        <begin position="8"/>
        <end position="129"/>
    </location>
</feature>
<dbReference type="InterPro" id="IPR027417">
    <property type="entry name" value="P-loop_NTPase"/>
</dbReference>
<keyword evidence="3 7" id="KW-0547">Nucleotide-binding</keyword>
<feature type="binding site" evidence="7">
    <location>
        <position position="239"/>
    </location>
    <ligand>
        <name>Mg(2+)</name>
        <dbReference type="ChEBI" id="CHEBI:18420"/>
    </ligand>
</feature>
<keyword evidence="6 7" id="KW-0342">GTP-binding</keyword>
<feature type="binding site" evidence="7">
    <location>
        <position position="260"/>
    </location>
    <ligand>
        <name>Mg(2+)</name>
        <dbReference type="ChEBI" id="CHEBI:18420"/>
    </ligand>
</feature>
<keyword evidence="7" id="KW-0479">Metal-binding</keyword>
<evidence type="ECO:0000259" key="10">
    <source>
        <dbReference type="Pfam" id="PF10396"/>
    </source>
</evidence>
<dbReference type="InterPro" id="IPR005225">
    <property type="entry name" value="Small_GTP-bd"/>
</dbReference>
<evidence type="ECO:0000256" key="7">
    <source>
        <dbReference type="HAMAP-Rule" id="MF_00379"/>
    </source>
</evidence>
<evidence type="ECO:0000259" key="11">
    <source>
        <dbReference type="Pfam" id="PF12631"/>
    </source>
</evidence>
<dbReference type="CDD" id="cd04164">
    <property type="entry name" value="trmE"/>
    <property type="match status" value="1"/>
</dbReference>
<comment type="subcellular location">
    <subcellularLocation>
        <location evidence="7">Cytoplasm</location>
    </subcellularLocation>
</comment>
<dbReference type="CDD" id="cd14858">
    <property type="entry name" value="TrmE_N"/>
    <property type="match status" value="1"/>
</dbReference>
<dbReference type="Pfam" id="PF10396">
    <property type="entry name" value="TrmE_N"/>
    <property type="match status" value="1"/>
</dbReference>
<comment type="subunit">
    <text evidence="7">Homodimer. Heterotetramer of two MnmE and two MnmG subunits.</text>
</comment>
<evidence type="ECO:0000256" key="3">
    <source>
        <dbReference type="ARBA" id="ARBA00022741"/>
    </source>
</evidence>
<dbReference type="Gene3D" id="3.30.1360.120">
    <property type="entry name" value="Probable tRNA modification gtpase trme, domain 1"/>
    <property type="match status" value="1"/>
</dbReference>
<dbReference type="SUPFAM" id="SSF116878">
    <property type="entry name" value="TrmE connector domain"/>
    <property type="match status" value="1"/>
</dbReference>
<feature type="binding site" evidence="7">
    <location>
        <begin position="235"/>
        <end position="240"/>
    </location>
    <ligand>
        <name>GTP</name>
        <dbReference type="ChEBI" id="CHEBI:37565"/>
    </ligand>
</feature>
<evidence type="ECO:0000256" key="5">
    <source>
        <dbReference type="ARBA" id="ARBA00022958"/>
    </source>
</evidence>
<comment type="caution">
    <text evidence="7">Lacks conserved residue(s) required for the propagation of feature annotation.</text>
</comment>
<name>A0ABM7EYJ7_9FLAO</name>
<dbReference type="InterPro" id="IPR006073">
    <property type="entry name" value="GTP-bd"/>
</dbReference>
<dbReference type="PRINTS" id="PR00449">
    <property type="entry name" value="RASTRNSFRMNG"/>
</dbReference>
<evidence type="ECO:0000313" key="12">
    <source>
        <dbReference type="EMBL" id="BAR92058.1"/>
    </source>
</evidence>
<sequence length="465" mass="53046">MLDLDDDTIVALATPIGSSAISVIRISGKNSISTVENVFTSMKPGKKLENQSTHTIHLGYIVSENQNLLDQVLVSIFRSPLSYTGENMIEISCHGSYYIQQQILQLLIRKGIRLARPGEFTFRAFMNQKLDLSQAEAVADLIVSENKICHEISLQQIKGTLSNTIKSLRKKLLNFSSLLELELDFGEENVIFAKRSELFSFLQELEEILKDLIESFSLGNAIKKGIDVVIIGEPNVGKSTFFNQVIQEDRSIISHIQGTTRDCVEGKIILNGILFHFWDTAGIRKTQDPIEIMGVERTMKKIEESQVIFYIFDSSNKEKQKMISNIQEIHKKYPLKNIFVIANKSDLSPFYFHDFENFKSKIPYFFEISSKNYHEVKRVIHALSSLFLDKLKEKKIVVTQNRHYEALKLSLKELSLAHNAFHQGFSIDLVSIYLKEALRYLGEITGEITSEDILKNIFSKFCIGK</sequence>
<gene>
    <name evidence="7 12" type="primary">trmE</name>
    <name evidence="7" type="synonym">mnmE</name>
    <name evidence="12" type="ORF">BPAY_311</name>
</gene>
<evidence type="ECO:0000256" key="2">
    <source>
        <dbReference type="ARBA" id="ARBA00022694"/>
    </source>
</evidence>
<dbReference type="InterPro" id="IPR025867">
    <property type="entry name" value="MnmE_helical"/>
</dbReference>
<comment type="cofactor">
    <cofactor evidence="7">
        <name>K(+)</name>
        <dbReference type="ChEBI" id="CHEBI:29103"/>
    </cofactor>
    <text evidence="7">Binds 1 potassium ion per subunit.</text>
</comment>
<comment type="function">
    <text evidence="7">Exhibits a very high intrinsic GTPase hydrolysis rate. Involved in the addition of a carboxymethylaminomethyl (cmnm) group at the wobble position (U34) of certain tRNAs, forming tRNA-cmnm(5)s(2)U34.</text>
</comment>
<feature type="binding site" evidence="7">
    <location>
        <position position="90"/>
    </location>
    <ligand>
        <name>(6S)-5-formyl-5,6,7,8-tetrahydrofolate</name>
        <dbReference type="ChEBI" id="CHEBI:57457"/>
    </ligand>
</feature>
<feature type="binding site" evidence="7">
    <location>
        <begin position="254"/>
        <end position="260"/>
    </location>
    <ligand>
        <name>GTP</name>
        <dbReference type="ChEBI" id="CHEBI:37565"/>
    </ligand>
</feature>
<keyword evidence="13" id="KW-1185">Reference proteome</keyword>
<organism evidence="12 13">
    <name type="scientific">Blattabacterium cuenoti BPAY</name>
    <dbReference type="NCBI Taxonomy" id="1457031"/>
    <lineage>
        <taxon>Bacteria</taxon>
        <taxon>Pseudomonadati</taxon>
        <taxon>Bacteroidota</taxon>
        <taxon>Flavobacteriia</taxon>
        <taxon>Flavobacteriales</taxon>
        <taxon>Blattabacteriaceae</taxon>
        <taxon>Blattabacterium</taxon>
    </lineage>
</organism>
<evidence type="ECO:0000256" key="6">
    <source>
        <dbReference type="ARBA" id="ARBA00023134"/>
    </source>
</evidence>
<dbReference type="PANTHER" id="PTHR42714">
    <property type="entry name" value="TRNA MODIFICATION GTPASE GTPBP3"/>
    <property type="match status" value="1"/>
</dbReference>
<keyword evidence="2 7" id="KW-0819">tRNA processing</keyword>
<dbReference type="InterPro" id="IPR031168">
    <property type="entry name" value="G_TrmE"/>
</dbReference>
<protein>
    <recommendedName>
        <fullName evidence="7">tRNA modification GTPase MnmE</fullName>
        <ecNumber evidence="7">3.6.-.-</ecNumber>
    </recommendedName>
</protein>
<reference evidence="12 13" key="1">
    <citation type="journal article" date="2015" name="Microbes Environ.">
        <title>An Efficient Strategy Developed for Next-Generation Sequencing of Endosymbiont Genomes Performed Using Crude DNA Isolated from Host Tissues: A Case Study of Blattabacterium cuenoti Inhabiting the Fat Bodies of Cockroaches.</title>
        <authorList>
            <person name="Kinjo Y."/>
            <person name="Saitoh S."/>
            <person name="Tokuda G."/>
        </authorList>
    </citation>
    <scope>NUCLEOTIDE SEQUENCE [LARGE SCALE GENOMIC DNA]</scope>
    <source>
        <strain evidence="12 13">BPAY</strain>
    </source>
</reference>
<dbReference type="EC" id="3.6.-.-" evidence="7"/>
<dbReference type="EMBL" id="AP014609">
    <property type="protein sequence ID" value="BAR92058.1"/>
    <property type="molecule type" value="Genomic_DNA"/>
</dbReference>
<keyword evidence="7" id="KW-0963">Cytoplasm</keyword>
<dbReference type="Gene3D" id="1.20.120.430">
    <property type="entry name" value="tRNA modification GTPase MnmE domain 2"/>
    <property type="match status" value="1"/>
</dbReference>
<keyword evidence="4 7" id="KW-0460">Magnesium</keyword>
<dbReference type="NCBIfam" id="TIGR00231">
    <property type="entry name" value="small_GTP"/>
    <property type="match status" value="1"/>
</dbReference>
<dbReference type="HAMAP" id="MF_00379">
    <property type="entry name" value="GTPase_MnmE"/>
    <property type="match status" value="1"/>
</dbReference>
<evidence type="ECO:0000256" key="4">
    <source>
        <dbReference type="ARBA" id="ARBA00022842"/>
    </source>
</evidence>
<evidence type="ECO:0000259" key="9">
    <source>
        <dbReference type="Pfam" id="PF01926"/>
    </source>
</evidence>
<keyword evidence="5 7" id="KW-0630">Potassium</keyword>
<feature type="binding site" evidence="7">
    <location>
        <position position="25"/>
    </location>
    <ligand>
        <name>(6S)-5-formyl-5,6,7,8-tetrahydrofolate</name>
        <dbReference type="ChEBI" id="CHEBI:57457"/>
    </ligand>
</feature>
<dbReference type="RefSeq" id="WP_096378189.1">
    <property type="nucleotide sequence ID" value="NZ_AP014609.1"/>
</dbReference>
<dbReference type="InterPro" id="IPR004520">
    <property type="entry name" value="GTPase_MnmE"/>
</dbReference>
<dbReference type="Pfam" id="PF01926">
    <property type="entry name" value="MMR_HSR1"/>
    <property type="match status" value="1"/>
</dbReference>
<dbReference type="InterPro" id="IPR018948">
    <property type="entry name" value="GTP-bd_TrmE_N"/>
</dbReference>
<feature type="domain" description="G" evidence="9">
    <location>
        <begin position="227"/>
        <end position="344"/>
    </location>
</feature>
<dbReference type="SUPFAM" id="SSF52540">
    <property type="entry name" value="P-loop containing nucleoside triphosphate hydrolases"/>
    <property type="match status" value="1"/>
</dbReference>
<dbReference type="Pfam" id="PF12631">
    <property type="entry name" value="MnmE_helical"/>
    <property type="match status" value="1"/>
</dbReference>
<dbReference type="NCBIfam" id="TIGR00450">
    <property type="entry name" value="mnmE_trmE_thdF"/>
    <property type="match status" value="1"/>
</dbReference>
<dbReference type="InterPro" id="IPR027266">
    <property type="entry name" value="TrmE/GcvT-like"/>
</dbReference>
<feature type="binding site" evidence="7">
    <location>
        <position position="256"/>
    </location>
    <ligand>
        <name>K(+)</name>
        <dbReference type="ChEBI" id="CHEBI:29103"/>
    </ligand>
</feature>
<evidence type="ECO:0000313" key="13">
    <source>
        <dbReference type="Proteomes" id="UP000217805"/>
    </source>
</evidence>
<feature type="binding site" evidence="7">
    <location>
        <position position="254"/>
    </location>
    <ligand>
        <name>K(+)</name>
        <dbReference type="ChEBI" id="CHEBI:29103"/>
    </ligand>
</feature>
<keyword evidence="7" id="KW-0378">Hydrolase</keyword>
<feature type="binding site" evidence="7">
    <location>
        <position position="235"/>
    </location>
    <ligand>
        <name>K(+)</name>
        <dbReference type="ChEBI" id="CHEBI:29103"/>
    </ligand>
</feature>
<dbReference type="Proteomes" id="UP000217805">
    <property type="component" value="Chromosome"/>
</dbReference>
<evidence type="ECO:0000256" key="1">
    <source>
        <dbReference type="ARBA" id="ARBA00011043"/>
    </source>
</evidence>
<feature type="binding site" evidence="7">
    <location>
        <position position="129"/>
    </location>
    <ligand>
        <name>(6S)-5-formyl-5,6,7,8-tetrahydrofolate</name>
        <dbReference type="ChEBI" id="CHEBI:57457"/>
    </ligand>
</feature>
<comment type="similarity">
    <text evidence="1 7 8">Belongs to the TRAFAC class TrmE-Era-EngA-EngB-Septin-like GTPase superfamily. TrmE GTPase family.</text>
</comment>
<dbReference type="Gene3D" id="3.40.50.300">
    <property type="entry name" value="P-loop containing nucleotide triphosphate hydrolases"/>
    <property type="match status" value="1"/>
</dbReference>
<dbReference type="InterPro" id="IPR027368">
    <property type="entry name" value="MnmE_dom2"/>
</dbReference>
<accession>A0ABM7EYJ7</accession>
<dbReference type="PANTHER" id="PTHR42714:SF2">
    <property type="entry name" value="TRNA MODIFICATION GTPASE GTPBP3, MITOCHONDRIAL"/>
    <property type="match status" value="1"/>
</dbReference>